<name>A0A183AUG3_9TREM</name>
<reference evidence="1 2" key="2">
    <citation type="submission" date="2018-11" db="EMBL/GenBank/DDBJ databases">
        <authorList>
            <consortium name="Pathogen Informatics"/>
        </authorList>
    </citation>
    <scope>NUCLEOTIDE SEQUENCE [LARGE SCALE GENOMIC DNA]</scope>
    <source>
        <strain evidence="1 2">Egypt</strain>
    </source>
</reference>
<evidence type="ECO:0000313" key="1">
    <source>
        <dbReference type="EMBL" id="VDP87318.1"/>
    </source>
</evidence>
<organism evidence="3">
    <name type="scientific">Echinostoma caproni</name>
    <dbReference type="NCBI Taxonomy" id="27848"/>
    <lineage>
        <taxon>Eukaryota</taxon>
        <taxon>Metazoa</taxon>
        <taxon>Spiralia</taxon>
        <taxon>Lophotrochozoa</taxon>
        <taxon>Platyhelminthes</taxon>
        <taxon>Trematoda</taxon>
        <taxon>Digenea</taxon>
        <taxon>Plagiorchiida</taxon>
        <taxon>Echinostomata</taxon>
        <taxon>Echinostomatoidea</taxon>
        <taxon>Echinostomatidae</taxon>
        <taxon>Echinostoma</taxon>
    </lineage>
</organism>
<dbReference type="EMBL" id="UZAN01049347">
    <property type="protein sequence ID" value="VDP87318.1"/>
    <property type="molecule type" value="Genomic_DNA"/>
</dbReference>
<protein>
    <submittedName>
        <fullName evidence="1 3">Uncharacterized protein</fullName>
    </submittedName>
</protein>
<evidence type="ECO:0000313" key="3">
    <source>
        <dbReference type="WBParaSite" id="ECPE_0001063001-mRNA-1"/>
    </source>
</evidence>
<proteinExistence type="predicted"/>
<gene>
    <name evidence="1" type="ORF">ECPE_LOCUS10599</name>
</gene>
<dbReference type="OrthoDB" id="10570040at2759"/>
<keyword evidence="2" id="KW-1185">Reference proteome</keyword>
<accession>A0A183AUG3</accession>
<dbReference type="Proteomes" id="UP000272942">
    <property type="component" value="Unassembled WGS sequence"/>
</dbReference>
<reference evidence="3" key="1">
    <citation type="submission" date="2016-06" db="UniProtKB">
        <authorList>
            <consortium name="WormBaseParasite"/>
        </authorList>
    </citation>
    <scope>IDENTIFICATION</scope>
</reference>
<dbReference type="AlphaFoldDB" id="A0A183AUG3"/>
<dbReference type="WBParaSite" id="ECPE_0001063001-mRNA-1">
    <property type="protein sequence ID" value="ECPE_0001063001-mRNA-1"/>
    <property type="gene ID" value="ECPE_0001063001"/>
</dbReference>
<sequence length="351" mass="39789">MERVSTTMTRLELLTDHMVQAIASDPLGQATIRSCRDAVNTEVNNVRLLIQQKLNLLAISHQPMAVDFSEDRTSCPRRVRTSSSISEASLSVQDVKALWTLCQIECVQLDRLCGADWSGIHPTPSTGLCIQLRSHLSSDGLSLLFQKWIKLREEWSTKCDRLHQILTTKWHPAGEYDDSNELDDGEGIGLAYPDAPVDKLPITFHSLSSENRKHQLEAYLQDCEQGAFVCDHLTRLLMQIRPNCTPDGLELMTKQIEDFYTALGARVMRSELELFQLTDCSAMENWIIREQFIVRRRLSTIRAHSPVLVASNEVRVRVGSIFDLPACVLLRHSTQKYRNSLTHSGSIYINL</sequence>
<evidence type="ECO:0000313" key="2">
    <source>
        <dbReference type="Proteomes" id="UP000272942"/>
    </source>
</evidence>